<feature type="compositionally biased region" description="Basic residues" evidence="3">
    <location>
        <begin position="7"/>
        <end position="39"/>
    </location>
</feature>
<feature type="compositionally biased region" description="Basic and acidic residues" evidence="3">
    <location>
        <begin position="46"/>
        <end position="96"/>
    </location>
</feature>
<dbReference type="Pfam" id="PF10312">
    <property type="entry name" value="Cactin_mid"/>
    <property type="match status" value="1"/>
</dbReference>
<feature type="compositionally biased region" description="Basic and acidic residues" evidence="3">
    <location>
        <begin position="425"/>
        <end position="440"/>
    </location>
</feature>
<feature type="region of interest" description="Disordered" evidence="3">
    <location>
        <begin position="389"/>
        <end position="453"/>
    </location>
</feature>
<evidence type="ECO:0000259" key="4">
    <source>
        <dbReference type="Pfam" id="PF09732"/>
    </source>
</evidence>
<dbReference type="STRING" id="46731.A0A3M6TGV4"/>
<keyword evidence="7" id="KW-1185">Reference proteome</keyword>
<dbReference type="GO" id="GO:0005737">
    <property type="term" value="C:cytoplasm"/>
    <property type="evidence" value="ECO:0007669"/>
    <property type="project" value="TreeGrafter"/>
</dbReference>
<evidence type="ECO:0000256" key="3">
    <source>
        <dbReference type="SAM" id="MobiDB-lite"/>
    </source>
</evidence>
<dbReference type="AlphaFoldDB" id="A0A3M6TGV4"/>
<proteinExistence type="inferred from homology"/>
<dbReference type="OrthoDB" id="5975790at2759"/>
<evidence type="ECO:0000313" key="6">
    <source>
        <dbReference type="EMBL" id="RMX40627.1"/>
    </source>
</evidence>
<dbReference type="GO" id="GO:0005681">
    <property type="term" value="C:spliceosomal complex"/>
    <property type="evidence" value="ECO:0007669"/>
    <property type="project" value="TreeGrafter"/>
</dbReference>
<dbReference type="PANTHER" id="PTHR21737:SF4">
    <property type="entry name" value="SPLICING FACTOR CACTIN"/>
    <property type="match status" value="1"/>
</dbReference>
<dbReference type="EMBL" id="RCHS01003600">
    <property type="protein sequence ID" value="RMX40627.1"/>
    <property type="molecule type" value="Genomic_DNA"/>
</dbReference>
<organism evidence="6 7">
    <name type="scientific">Pocillopora damicornis</name>
    <name type="common">Cauliflower coral</name>
    <name type="synonym">Millepora damicornis</name>
    <dbReference type="NCBI Taxonomy" id="46731"/>
    <lineage>
        <taxon>Eukaryota</taxon>
        <taxon>Metazoa</taxon>
        <taxon>Cnidaria</taxon>
        <taxon>Anthozoa</taxon>
        <taxon>Hexacorallia</taxon>
        <taxon>Scleractinia</taxon>
        <taxon>Astrocoeniina</taxon>
        <taxon>Pocilloporidae</taxon>
        <taxon>Pocillopora</taxon>
    </lineage>
</organism>
<feature type="compositionally biased region" description="Basic and acidic residues" evidence="3">
    <location>
        <begin position="389"/>
        <end position="400"/>
    </location>
</feature>
<feature type="region of interest" description="Disordered" evidence="3">
    <location>
        <begin position="1"/>
        <end position="104"/>
    </location>
</feature>
<comment type="similarity">
    <text evidence="1">Belongs to the CACTIN family.</text>
</comment>
<protein>
    <recommendedName>
        <fullName evidence="2">Splicing factor Cactin</fullName>
    </recommendedName>
</protein>
<evidence type="ECO:0000313" key="7">
    <source>
        <dbReference type="Proteomes" id="UP000275408"/>
    </source>
</evidence>
<dbReference type="SMART" id="SM01050">
    <property type="entry name" value="CactinC_cactus"/>
    <property type="match status" value="1"/>
</dbReference>
<dbReference type="InterPro" id="IPR018816">
    <property type="entry name" value="Cactin_central"/>
</dbReference>
<dbReference type="GO" id="GO:0045292">
    <property type="term" value="P:mRNA cis splicing, via spliceosome"/>
    <property type="evidence" value="ECO:0007669"/>
    <property type="project" value="TreeGrafter"/>
</dbReference>
<evidence type="ECO:0000256" key="2">
    <source>
        <dbReference type="ARBA" id="ARBA00034534"/>
    </source>
</evidence>
<feature type="domain" description="Splicing factor Cactin C-terminal" evidence="4">
    <location>
        <begin position="556"/>
        <end position="681"/>
    </location>
</feature>
<evidence type="ECO:0000256" key="1">
    <source>
        <dbReference type="ARBA" id="ARBA00006895"/>
    </source>
</evidence>
<dbReference type="Pfam" id="PF09732">
    <property type="entry name" value="CactinC_cactus"/>
    <property type="match status" value="1"/>
</dbReference>
<evidence type="ECO:0000259" key="5">
    <source>
        <dbReference type="Pfam" id="PF10312"/>
    </source>
</evidence>
<comment type="caution">
    <text evidence="6">The sequence shown here is derived from an EMBL/GenBank/DDBJ whole genome shotgun (WGS) entry which is preliminary data.</text>
</comment>
<feature type="domain" description="Splicing factor cactin central" evidence="5">
    <location>
        <begin position="188"/>
        <end position="374"/>
    </location>
</feature>
<accession>A0A3M6TGV4</accession>
<feature type="region of interest" description="Disordered" evidence="3">
    <location>
        <begin position="135"/>
        <end position="161"/>
    </location>
</feature>
<reference evidence="6 7" key="1">
    <citation type="journal article" date="2018" name="Sci. Rep.">
        <title>Comparative analysis of the Pocillopora damicornis genome highlights role of immune system in coral evolution.</title>
        <authorList>
            <person name="Cunning R."/>
            <person name="Bay R.A."/>
            <person name="Gillette P."/>
            <person name="Baker A.C."/>
            <person name="Traylor-Knowles N."/>
        </authorList>
    </citation>
    <scope>NUCLEOTIDE SEQUENCE [LARGE SCALE GENOMIC DNA]</scope>
    <source>
        <strain evidence="6">RSMAS</strain>
        <tissue evidence="6">Whole animal</tissue>
    </source>
</reference>
<dbReference type="PANTHER" id="PTHR21737">
    <property type="entry name" value="POLYGLUTAMINE BINDING PROTEIN 1/MARVEL MEMBRANE-ASSOCIATING DOMAIN CONTAINING 3"/>
    <property type="match status" value="1"/>
</dbReference>
<dbReference type="Proteomes" id="UP000275408">
    <property type="component" value="Unassembled WGS sequence"/>
</dbReference>
<sequence>MPGSDRKNRRRRSRSRSRSPGRKRRSRTHSRSPRRRHKDRSSSPADRTRENVVAKKKTVDREEEKRSKRKEKELLKALETPEEKRARRLAKKEAKEKKKKKEMGWDEEYLGYTNTDNPFGDAHLLETFVWQKKREKDGEQHLKEEEQRRREKLRQHEAKRELEKVKKRRIEREHEKQMREEERETLQRDKEAMSFKEWEEQEDKFHLEQAKLRSKIRIQDGRAKPIDLLAEYVSTEDNDLEIQMHEPYTILVGLTIDDLEDLMVDIKVYMELEEGKNAEFWMDMTVVCRDELQKLKKEDPRYSEHMDRRESINASVNKDVTNIFGGKTYSQLLALQKQINQKIASGDAVDIGYWETLLHQLKAHIARARLREFHQTMLRKKLDELKKQKLEMASQSKDESSESEQGSDDEERGNKSDSNTEPNENPDHGSEEKESAEQEKVAATGGAETNASVYTELDLTEEGYTAYDAGNYSPRLLKFQDVEEGMIVDPTEDWEQLEILRQEVSSGGTADVVPIDFQDKSAASAGMVAAEASKGMGADEESFNVPVPVTQKTYLWSDKYRPRKPRFFNRVHTGYEWNKYNQTHYDSDNPPPKIVQGYKFNIFYPDLINKQEAPEYFLEQSPGDSKDFAILRFHAGPPYEDIAFKIVNREWEYSHRHGFRCQFQNNIFQLWFHFKRYRYRR</sequence>
<name>A0A3M6TGV4_POCDA</name>
<feature type="compositionally biased region" description="Acidic residues" evidence="3">
    <location>
        <begin position="401"/>
        <end position="411"/>
    </location>
</feature>
<gene>
    <name evidence="6" type="ORF">pdam_00009889</name>
</gene>
<dbReference type="InterPro" id="IPR019134">
    <property type="entry name" value="Cactin_C"/>
</dbReference>